<proteinExistence type="predicted"/>
<gene>
    <name evidence="3" type="ORF">FOXG_17547</name>
</gene>
<evidence type="ECO:0000256" key="2">
    <source>
        <dbReference type="SAM" id="Phobius"/>
    </source>
</evidence>
<feature type="transmembrane region" description="Helical" evidence="2">
    <location>
        <begin position="15"/>
        <end position="37"/>
    </location>
</feature>
<organism evidence="3 4">
    <name type="scientific">Fusarium oxysporum f. sp. lycopersici (strain 4287 / CBS 123668 / FGSC 9935 / NRRL 34936)</name>
    <name type="common">Fusarium vascular wilt of tomato</name>
    <dbReference type="NCBI Taxonomy" id="426428"/>
    <lineage>
        <taxon>Eukaryota</taxon>
        <taxon>Fungi</taxon>
        <taxon>Dikarya</taxon>
        <taxon>Ascomycota</taxon>
        <taxon>Pezizomycotina</taxon>
        <taxon>Sordariomycetes</taxon>
        <taxon>Hypocreomycetidae</taxon>
        <taxon>Hypocreales</taxon>
        <taxon>Nectriaceae</taxon>
        <taxon>Fusarium</taxon>
        <taxon>Fusarium oxysporum species complex</taxon>
    </lineage>
</organism>
<sequence length="521" mass="59509">MNLYDSYTTMSHNNWLRIIVSVVGITFFITFLFTFHLESSNSIWTNRVQEKPFFGEQQSHISTSPKKDYQQKIQNGYHSSSPDRGDGASLESKSDYRLLTSLRNNMGFYNKIDARQTGYQIMNPTLLELPRGGNSSHDFLLIARTKHIAKNIHHKQYQLARQVASFANLTYDSFGRPLLKTGKWSKLLVEDFGVPEHHCKGQPNIDKYIGPEDMKLFWTRTGEPLLIFTHQVNGKNMCQGQFLIDVRAALVELEQVLGPEFASLLPPIRFASPVGLRRDAPPGHENHPRYQREKNWAPGQSPFGSVSELLLMAEPGQLFRWISNDEPVELVLGAKDHRSAVEEPYPATAKPGETWHSRKSMTCVHDVMLHDEHVHQSTPMLTLTLCHRGSCEPDRQNTVMLGMIQRRQDPPAAPLTWYDRRIAVYESSPPYSMLSVSKKLTYRGETDSRYIWTGSMSYYTNHSEFPPPNHGFLDDEIWLGFGVNDAAAGWLDIRASELVADHYLCQGAPAEYRYYRQNSLA</sequence>
<dbReference type="RefSeq" id="XP_018258588.1">
    <property type="nucleotide sequence ID" value="XM_018397555.1"/>
</dbReference>
<dbReference type="VEuPathDB" id="FungiDB:FOXG_17547"/>
<feature type="compositionally biased region" description="Polar residues" evidence="1">
    <location>
        <begin position="71"/>
        <end position="80"/>
    </location>
</feature>
<feature type="region of interest" description="Disordered" evidence="1">
    <location>
        <begin position="56"/>
        <end position="90"/>
    </location>
</feature>
<reference evidence="3" key="2">
    <citation type="journal article" date="2010" name="Nature">
        <title>Comparative genomics reveals mobile pathogenicity chromosomes in Fusarium.</title>
        <authorList>
            <person name="Ma L.J."/>
            <person name="van der Does H.C."/>
            <person name="Borkovich K.A."/>
            <person name="Coleman J.J."/>
            <person name="Daboussi M.J."/>
            <person name="Di Pietro A."/>
            <person name="Dufresne M."/>
            <person name="Freitag M."/>
            <person name="Grabherr M."/>
            <person name="Henrissat B."/>
            <person name="Houterman P.M."/>
            <person name="Kang S."/>
            <person name="Shim W.B."/>
            <person name="Woloshuk C."/>
            <person name="Xie X."/>
            <person name="Xu J.R."/>
            <person name="Antoniw J."/>
            <person name="Baker S.E."/>
            <person name="Bluhm B.H."/>
            <person name="Breakspear A."/>
            <person name="Brown D.W."/>
            <person name="Butchko R.A."/>
            <person name="Chapman S."/>
            <person name="Coulson R."/>
            <person name="Coutinho P.M."/>
            <person name="Danchin E.G."/>
            <person name="Diener A."/>
            <person name="Gale L.R."/>
            <person name="Gardiner D.M."/>
            <person name="Goff S."/>
            <person name="Hammond-Kosack K.E."/>
            <person name="Hilburn K."/>
            <person name="Hua-Van A."/>
            <person name="Jonkers W."/>
            <person name="Kazan K."/>
            <person name="Kodira C.D."/>
            <person name="Koehrsen M."/>
            <person name="Kumar L."/>
            <person name="Lee Y.H."/>
            <person name="Li L."/>
            <person name="Manners J.M."/>
            <person name="Miranda-Saavedra D."/>
            <person name="Mukherjee M."/>
            <person name="Park G."/>
            <person name="Park J."/>
            <person name="Park S.Y."/>
            <person name="Proctor R.H."/>
            <person name="Regev A."/>
            <person name="Ruiz-Roldan M.C."/>
            <person name="Sain D."/>
            <person name="Sakthikumar S."/>
            <person name="Sykes S."/>
            <person name="Schwartz D.C."/>
            <person name="Turgeon B.G."/>
            <person name="Wapinski I."/>
            <person name="Yoder O."/>
            <person name="Young S."/>
            <person name="Zeng Q."/>
            <person name="Zhou S."/>
            <person name="Galagan J."/>
            <person name="Cuomo C.A."/>
            <person name="Kistler H.C."/>
            <person name="Rep M."/>
        </authorList>
    </citation>
    <scope>NUCLEOTIDE SEQUENCE [LARGE SCALE GENOMIC DNA]</scope>
    <source>
        <strain evidence="3">4287</strain>
    </source>
</reference>
<keyword evidence="2" id="KW-0472">Membrane</keyword>
<name>A0A0J9WCF1_FUSO4</name>
<evidence type="ECO:0000313" key="4">
    <source>
        <dbReference type="Proteomes" id="UP000009097"/>
    </source>
</evidence>
<accession>A0A0J9WCF1</accession>
<keyword evidence="2" id="KW-1133">Transmembrane helix</keyword>
<dbReference type="EMBL" id="DS231748">
    <property type="protein sequence ID" value="KNB20543.1"/>
    <property type="molecule type" value="Genomic_DNA"/>
</dbReference>
<evidence type="ECO:0000313" key="3">
    <source>
        <dbReference type="EMBL" id="KNB20543.1"/>
    </source>
</evidence>
<reference evidence="3" key="1">
    <citation type="submission" date="2007-04" db="EMBL/GenBank/DDBJ databases">
        <authorList>
            <consortium name="The Broad Institute Genome Sequencing Platform"/>
            <person name="Birren B."/>
            <person name="Lander E."/>
            <person name="Galagan J."/>
            <person name="Nusbaum C."/>
            <person name="Devon K."/>
            <person name="Ma L.-J."/>
            <person name="Jaffe D."/>
            <person name="Butler J."/>
            <person name="Alvarez P."/>
            <person name="Gnerre S."/>
            <person name="Grabherr M."/>
            <person name="Kleber M."/>
            <person name="Mauceli E."/>
            <person name="Brockman W."/>
            <person name="MacCallum I.A."/>
            <person name="Young S."/>
            <person name="LaButti K."/>
            <person name="DeCaprio D."/>
            <person name="Crawford M."/>
            <person name="Koehrsen M."/>
            <person name="Engels R."/>
            <person name="Montgomery P."/>
            <person name="Pearson M."/>
            <person name="Howarth C."/>
            <person name="Larson L."/>
            <person name="White J."/>
            <person name="O'Leary S."/>
            <person name="Kodira C."/>
            <person name="Zeng Q."/>
            <person name="Yandava C."/>
            <person name="Alvarado L."/>
            <person name="Kistler C."/>
            <person name="Shim W.-B."/>
            <person name="Kang S."/>
            <person name="Woloshuk C."/>
        </authorList>
    </citation>
    <scope>NUCLEOTIDE SEQUENCE</scope>
    <source>
        <strain evidence="3">4287</strain>
    </source>
</reference>
<protein>
    <submittedName>
        <fullName evidence="3">Uncharacterized protein</fullName>
    </submittedName>
</protein>
<dbReference type="AlphaFoldDB" id="A0A0J9WCF1"/>
<keyword evidence="2" id="KW-0812">Transmembrane</keyword>
<dbReference type="GeneID" id="28958297"/>
<dbReference type="OrthoDB" id="2522565at2759"/>
<evidence type="ECO:0000256" key="1">
    <source>
        <dbReference type="SAM" id="MobiDB-lite"/>
    </source>
</evidence>
<dbReference type="KEGG" id="fox:FOXG_17547"/>
<dbReference type="Proteomes" id="UP000009097">
    <property type="component" value="Unassembled WGS sequence"/>
</dbReference>
<feature type="compositionally biased region" description="Basic and acidic residues" evidence="1">
    <location>
        <begin position="81"/>
        <end position="90"/>
    </location>
</feature>